<evidence type="ECO:0000256" key="1">
    <source>
        <dbReference type="ARBA" id="ARBA00023125"/>
    </source>
</evidence>
<dbReference type="PANTHER" id="PTHR43280">
    <property type="entry name" value="ARAC-FAMILY TRANSCRIPTIONAL REGULATOR"/>
    <property type="match status" value="1"/>
</dbReference>
<dbReference type="AlphaFoldDB" id="A0A845PQA3"/>
<reference evidence="4 5" key="1">
    <citation type="submission" date="2019-11" db="EMBL/GenBank/DDBJ databases">
        <title>Characterization of Elizabethkingia argenteiflava sp. nov., isolated from inner surface of Soybean Pods.</title>
        <authorList>
            <person name="Mo S."/>
        </authorList>
    </citation>
    <scope>NUCLEOTIDE SEQUENCE [LARGE SCALE GENOMIC DNA]</scope>
    <source>
        <strain evidence="4 5">YB22</strain>
    </source>
</reference>
<dbReference type="PANTHER" id="PTHR43280:SF34">
    <property type="entry name" value="ARAC-FAMILY TRANSCRIPTIONAL REGULATOR"/>
    <property type="match status" value="1"/>
</dbReference>
<keyword evidence="2" id="KW-1133">Transmembrane helix</keyword>
<evidence type="ECO:0000259" key="3">
    <source>
        <dbReference type="PROSITE" id="PS01124"/>
    </source>
</evidence>
<dbReference type="Gene3D" id="1.25.40.10">
    <property type="entry name" value="Tetratricopeptide repeat domain"/>
    <property type="match status" value="1"/>
</dbReference>
<dbReference type="GO" id="GO:0003700">
    <property type="term" value="F:DNA-binding transcription factor activity"/>
    <property type="evidence" value="ECO:0007669"/>
    <property type="project" value="InterPro"/>
</dbReference>
<keyword evidence="1" id="KW-0238">DNA-binding</keyword>
<keyword evidence="5" id="KW-1185">Reference proteome</keyword>
<dbReference type="InterPro" id="IPR011990">
    <property type="entry name" value="TPR-like_helical_dom_sf"/>
</dbReference>
<keyword evidence="2" id="KW-0472">Membrane</keyword>
<evidence type="ECO:0000313" key="5">
    <source>
        <dbReference type="Proteomes" id="UP000553459"/>
    </source>
</evidence>
<name>A0A845PQA3_9FLAO</name>
<feature type="transmembrane region" description="Helical" evidence="2">
    <location>
        <begin position="265"/>
        <end position="283"/>
    </location>
</feature>
<evidence type="ECO:0000313" key="4">
    <source>
        <dbReference type="EMBL" id="NAW50352.1"/>
    </source>
</evidence>
<accession>A0A845PQA3</accession>
<dbReference type="Proteomes" id="UP000553459">
    <property type="component" value="Unassembled WGS sequence"/>
</dbReference>
<dbReference type="SUPFAM" id="SSF48452">
    <property type="entry name" value="TPR-like"/>
    <property type="match status" value="1"/>
</dbReference>
<evidence type="ECO:0000256" key="2">
    <source>
        <dbReference type="SAM" id="Phobius"/>
    </source>
</evidence>
<dbReference type="SMART" id="SM00342">
    <property type="entry name" value="HTH_ARAC"/>
    <property type="match status" value="1"/>
</dbReference>
<keyword evidence="2" id="KW-0812">Transmembrane</keyword>
<dbReference type="GO" id="GO:0043565">
    <property type="term" value="F:sequence-specific DNA binding"/>
    <property type="evidence" value="ECO:0007669"/>
    <property type="project" value="InterPro"/>
</dbReference>
<protein>
    <submittedName>
        <fullName evidence="4">Helix-turn-helix domain-containing protein</fullName>
    </submittedName>
</protein>
<dbReference type="Gene3D" id="1.10.10.60">
    <property type="entry name" value="Homeodomain-like"/>
    <property type="match status" value="1"/>
</dbReference>
<organism evidence="4 5">
    <name type="scientific">Elizabethkingia argenteiflava</name>
    <dbReference type="NCBI Taxonomy" id="2681556"/>
    <lineage>
        <taxon>Bacteria</taxon>
        <taxon>Pseudomonadati</taxon>
        <taxon>Bacteroidota</taxon>
        <taxon>Flavobacteriia</taxon>
        <taxon>Flavobacteriales</taxon>
        <taxon>Weeksellaceae</taxon>
        <taxon>Elizabethkingia</taxon>
    </lineage>
</organism>
<dbReference type="RefSeq" id="WP_166518703.1">
    <property type="nucleotide sequence ID" value="NZ_JAAABJ010000264.1"/>
</dbReference>
<comment type="caution">
    <text evidence="4">The sequence shown here is derived from an EMBL/GenBank/DDBJ whole genome shotgun (WGS) entry which is preliminary data.</text>
</comment>
<dbReference type="InterPro" id="IPR018060">
    <property type="entry name" value="HTH_AraC"/>
</dbReference>
<dbReference type="PROSITE" id="PS01124">
    <property type="entry name" value="HTH_ARAC_FAMILY_2"/>
    <property type="match status" value="1"/>
</dbReference>
<dbReference type="Pfam" id="PF12833">
    <property type="entry name" value="HTH_18"/>
    <property type="match status" value="1"/>
</dbReference>
<sequence length="451" mass="53065">MKTYSQIAEAMTKRMEYAQAIEYLLKADQHAAKNDCFGQRFTINYRMAEIYSKMGLQEKGKEYWKIAHLLSNKVDHTHYLIFTNRYKGRCLESNNQYNLSIPYRLHNISYFKKKTYINGVDKYEYALEYSWLVYDYLKSNQLDEAKKSIAEMEVCLKQVPAGKSKPLWASYYLYQGMICAEENNNQQALEWFDRAKKEAWKTSYIEFVKIITQEEIRYTIGSMGKANFKIYQSLEKKNIKEIEKLNKRLIPYKTDVLVPNNKIKIWKGVLVLQIVFTVILFVFKEKAKKKFNRPQREVVKLILKNDIRVVQNSKAEEVPLAKQGNGHGMISKSKESELLQILIKFEQGSAFTARNFTISNLATILNTNTKYIHYLLKVHRNKNFNGYINGLKINYIIRQLNENPKYLHYKISYLSEMGGFSSQSRFAFIFKKEIGLSPSEYIGERLNKKKV</sequence>
<proteinExistence type="predicted"/>
<feature type="domain" description="HTH araC/xylS-type" evidence="3">
    <location>
        <begin position="336"/>
        <end position="444"/>
    </location>
</feature>
<dbReference type="EMBL" id="JAAABJ010000264">
    <property type="protein sequence ID" value="NAW50352.1"/>
    <property type="molecule type" value="Genomic_DNA"/>
</dbReference>
<gene>
    <name evidence="4" type="ORF">GNY06_02750</name>
</gene>